<evidence type="ECO:0000256" key="4">
    <source>
        <dbReference type="ARBA" id="ARBA00022857"/>
    </source>
</evidence>
<dbReference type="InterPro" id="IPR001796">
    <property type="entry name" value="DHFR_dom"/>
</dbReference>
<dbReference type="Gene3D" id="3.40.430.10">
    <property type="entry name" value="Dihydrofolate Reductase, subunit A"/>
    <property type="match status" value="1"/>
</dbReference>
<evidence type="ECO:0000256" key="1">
    <source>
        <dbReference type="ARBA" id="ARBA00004903"/>
    </source>
</evidence>
<proteinExistence type="predicted"/>
<dbReference type="PRINTS" id="PR00070">
    <property type="entry name" value="DHFR"/>
</dbReference>
<dbReference type="PANTHER" id="PTHR48069">
    <property type="entry name" value="DIHYDROFOLATE REDUCTASE"/>
    <property type="match status" value="1"/>
</dbReference>
<name>A0A3N6MGW3_NATCH</name>
<evidence type="ECO:0000256" key="5">
    <source>
        <dbReference type="ARBA" id="ARBA00023002"/>
    </source>
</evidence>
<evidence type="ECO:0000256" key="2">
    <source>
        <dbReference type="ARBA" id="ARBA00012856"/>
    </source>
</evidence>
<dbReference type="PROSITE" id="PS51330">
    <property type="entry name" value="DHFR_2"/>
    <property type="match status" value="1"/>
</dbReference>
<accession>A0A3N6MGW3</accession>
<dbReference type="GO" id="GO:0046655">
    <property type="term" value="P:folic acid metabolic process"/>
    <property type="evidence" value="ECO:0007669"/>
    <property type="project" value="TreeGrafter"/>
</dbReference>
<gene>
    <name evidence="7" type="ORF">EA473_09985</name>
</gene>
<organism evidence="7 8">
    <name type="scientific">Natrarchaeobius chitinivorans</name>
    <dbReference type="NCBI Taxonomy" id="1679083"/>
    <lineage>
        <taxon>Archaea</taxon>
        <taxon>Methanobacteriati</taxon>
        <taxon>Methanobacteriota</taxon>
        <taxon>Stenosarchaea group</taxon>
        <taxon>Halobacteria</taxon>
        <taxon>Halobacteriales</taxon>
        <taxon>Natrialbaceae</taxon>
        <taxon>Natrarchaeobius</taxon>
    </lineage>
</organism>
<dbReference type="OrthoDB" id="337010at2157"/>
<evidence type="ECO:0000256" key="3">
    <source>
        <dbReference type="ARBA" id="ARBA00022563"/>
    </source>
</evidence>
<dbReference type="AlphaFoldDB" id="A0A3N6MGW3"/>
<dbReference type="GO" id="GO:0046654">
    <property type="term" value="P:tetrahydrofolate biosynthetic process"/>
    <property type="evidence" value="ECO:0007669"/>
    <property type="project" value="InterPro"/>
</dbReference>
<keyword evidence="4" id="KW-0521">NADP</keyword>
<dbReference type="SUPFAM" id="SSF53597">
    <property type="entry name" value="Dihydrofolate reductase-like"/>
    <property type="match status" value="1"/>
</dbReference>
<dbReference type="EMBL" id="REGA01000007">
    <property type="protein sequence ID" value="RQG94821.1"/>
    <property type="molecule type" value="Genomic_DNA"/>
</dbReference>
<dbReference type="EC" id="1.5.1.3" evidence="2"/>
<dbReference type="GO" id="GO:0005829">
    <property type="term" value="C:cytosol"/>
    <property type="evidence" value="ECO:0007669"/>
    <property type="project" value="TreeGrafter"/>
</dbReference>
<dbReference type="CDD" id="cd00209">
    <property type="entry name" value="DHFR"/>
    <property type="match status" value="1"/>
</dbReference>
<dbReference type="InterPro" id="IPR012259">
    <property type="entry name" value="DHFR"/>
</dbReference>
<keyword evidence="5" id="KW-0560">Oxidoreductase</keyword>
<feature type="domain" description="DHFR" evidence="6">
    <location>
        <begin position="2"/>
        <end position="167"/>
    </location>
</feature>
<dbReference type="GO" id="GO:0050661">
    <property type="term" value="F:NADP binding"/>
    <property type="evidence" value="ECO:0007669"/>
    <property type="project" value="InterPro"/>
</dbReference>
<keyword evidence="8" id="KW-1185">Reference proteome</keyword>
<keyword evidence="3" id="KW-0554">One-carbon metabolism</keyword>
<evidence type="ECO:0000259" key="6">
    <source>
        <dbReference type="PROSITE" id="PS51330"/>
    </source>
</evidence>
<dbReference type="PIRSF" id="PIRSF000194">
    <property type="entry name" value="DHFR"/>
    <property type="match status" value="1"/>
</dbReference>
<dbReference type="InterPro" id="IPR024072">
    <property type="entry name" value="DHFR-like_dom_sf"/>
</dbReference>
<reference evidence="7 8" key="1">
    <citation type="submission" date="2018-10" db="EMBL/GenBank/DDBJ databases">
        <title>Natrarchaeobius chitinivorans gen. nov., sp. nov., and Natrarchaeobius haloalkaliphilus sp. nov., alkaliphilic, chitin-utilizing haloarchaea from hypersaline alkaline lakes.</title>
        <authorList>
            <person name="Sorokin D.Y."/>
            <person name="Elcheninov A.G."/>
            <person name="Kostrikina N.A."/>
            <person name="Bale N.J."/>
            <person name="Sinninghe Damste J.S."/>
            <person name="Khijniak T.V."/>
            <person name="Kublanov I.V."/>
            <person name="Toshchakov S.V."/>
        </authorList>
    </citation>
    <scope>NUCLEOTIDE SEQUENCE [LARGE SCALE GENOMIC DNA]</scope>
    <source>
        <strain evidence="7 8">AArcht4T</strain>
    </source>
</reference>
<protein>
    <recommendedName>
        <fullName evidence="2">dihydrofolate reductase</fullName>
        <ecNumber evidence="2">1.5.1.3</ecNumber>
    </recommendedName>
</protein>
<comment type="caution">
    <text evidence="7">The sequence shown here is derived from an EMBL/GenBank/DDBJ whole genome shotgun (WGS) entry which is preliminary data.</text>
</comment>
<dbReference type="PANTHER" id="PTHR48069:SF3">
    <property type="entry name" value="DIHYDROFOLATE REDUCTASE"/>
    <property type="match status" value="1"/>
</dbReference>
<dbReference type="GO" id="GO:0004146">
    <property type="term" value="F:dihydrofolate reductase activity"/>
    <property type="evidence" value="ECO:0007669"/>
    <property type="project" value="UniProtKB-EC"/>
</dbReference>
<dbReference type="Proteomes" id="UP000282323">
    <property type="component" value="Unassembled WGS sequence"/>
</dbReference>
<comment type="pathway">
    <text evidence="1">Cofactor biosynthesis; tetrahydrofolate biosynthesis; 5,6,7,8-tetrahydrofolate from 7,8-dihydrofolate: step 1/1.</text>
</comment>
<dbReference type="GO" id="GO:0046452">
    <property type="term" value="P:dihydrofolate metabolic process"/>
    <property type="evidence" value="ECO:0007669"/>
    <property type="project" value="TreeGrafter"/>
</dbReference>
<dbReference type="Pfam" id="PF00186">
    <property type="entry name" value="DHFR_1"/>
    <property type="match status" value="1"/>
</dbReference>
<dbReference type="RefSeq" id="WP_124195481.1">
    <property type="nucleotide sequence ID" value="NZ_REGA01000007.1"/>
</dbReference>
<evidence type="ECO:0000313" key="7">
    <source>
        <dbReference type="EMBL" id="RQG94821.1"/>
    </source>
</evidence>
<sequence>MKLVSVAALDENRVIGKDGDVPWRLPKDVEQYRARVADSPVILGRRTHDEMNADPAGSHRIVLSRTRSDSDDATTTYVSSVEAAIETAAATDSSTAYVLGGESIYELFQPHADEMVLTRVAGDHDGDSYFPSWERDEWRVDNRTSYESFTVEKWVRSDRPAVIDVVN</sequence>
<dbReference type="GO" id="GO:0006730">
    <property type="term" value="P:one-carbon metabolic process"/>
    <property type="evidence" value="ECO:0007669"/>
    <property type="project" value="UniProtKB-KW"/>
</dbReference>
<evidence type="ECO:0000313" key="8">
    <source>
        <dbReference type="Proteomes" id="UP000282323"/>
    </source>
</evidence>